<keyword evidence="1" id="KW-0732">Signal</keyword>
<sequence>MNKFSIILSSSLIFTTIFFTACGGGGSSENTTTTIVSEDRAFTSTHFSGSQNCALCHNGIVDGNGADVSIESDWAATMMGNSSKDPLWKAKVASELKRNPDLNTTINDKCTKCHAPMANYEAHYLSDEIKVFENGFLNSSNAHYNEAMNGVSCALCHQIDATNLGTLDGFSGGYSINSNREIYGQFINPLVTPMQNSLNYTPVQSSHISESKMCATCHNLKTPFVDSNGDLVSTTAESEFPEQMPYSEWEHSDFSTTTICQECHMEKTDGVIISTRPDNGTLSPRNNFSRHNFVGGNKLMLDILNNNKTALGVVESANFTKTLTKTDELIQNAASITLTDNGITNNILSIDVNVSANTGHKLPTSFPSRRAFIHFTLYDVNDSVLFESGKVDANGSIFGANGDMDKTTYEPHYDVINSEDQVQIYEAIMQNSDNEVTYTLLRAASYVKDNRLLPRGFDKTTATSDIAVVGAANGGDANFIGGGDIVTYDINTSSFSTTPTRVEVELRYQTLSYPFAQDLFEDNTTQSNSFKTMFDASQLKTTILTTKSLDL</sequence>
<name>A0A7M3V9Q3_9BACT</name>
<evidence type="ECO:0008006" key="4">
    <source>
        <dbReference type="Google" id="ProtNLM"/>
    </source>
</evidence>
<evidence type="ECO:0000256" key="1">
    <source>
        <dbReference type="SAM" id="SignalP"/>
    </source>
</evidence>
<dbReference type="Gene3D" id="1.10.1130.10">
    <property type="entry name" value="Flavocytochrome C3, Chain A"/>
    <property type="match status" value="1"/>
</dbReference>
<dbReference type="RefSeq" id="WP_193113911.1">
    <property type="nucleotide sequence ID" value="NZ_CP041165.1"/>
</dbReference>
<dbReference type="EMBL" id="CP041165">
    <property type="protein sequence ID" value="QOP40486.1"/>
    <property type="molecule type" value="Genomic_DNA"/>
</dbReference>
<proteinExistence type="predicted"/>
<dbReference type="PROSITE" id="PS51257">
    <property type="entry name" value="PROKAR_LIPOPROTEIN"/>
    <property type="match status" value="1"/>
</dbReference>
<evidence type="ECO:0000313" key="2">
    <source>
        <dbReference type="EMBL" id="QOP40486.1"/>
    </source>
</evidence>
<dbReference type="AlphaFoldDB" id="A0A7M3V9Q3"/>
<dbReference type="KEGG" id="smax:FJR03_01515"/>
<evidence type="ECO:0000313" key="3">
    <source>
        <dbReference type="Proteomes" id="UP000593910"/>
    </source>
</evidence>
<dbReference type="Proteomes" id="UP000593910">
    <property type="component" value="Chromosome"/>
</dbReference>
<feature type="signal peptide" evidence="1">
    <location>
        <begin position="1"/>
        <end position="23"/>
    </location>
</feature>
<keyword evidence="3" id="KW-1185">Reference proteome</keyword>
<gene>
    <name evidence="2" type="ORF">FJR03_01515</name>
</gene>
<dbReference type="InterPro" id="IPR036280">
    <property type="entry name" value="Multihaem_cyt_sf"/>
</dbReference>
<organism evidence="2 3">
    <name type="scientific">Sulfurimonas marina</name>
    <dbReference type="NCBI Taxonomy" id="2590551"/>
    <lineage>
        <taxon>Bacteria</taxon>
        <taxon>Pseudomonadati</taxon>
        <taxon>Campylobacterota</taxon>
        <taxon>Epsilonproteobacteria</taxon>
        <taxon>Campylobacterales</taxon>
        <taxon>Sulfurimonadaceae</taxon>
        <taxon>Sulfurimonas</taxon>
    </lineage>
</organism>
<feature type="chain" id="PRO_5032325361" description="Cytochrome c-552/4 domain-containing protein" evidence="1">
    <location>
        <begin position="24"/>
        <end position="551"/>
    </location>
</feature>
<accession>A0A7M3V9Q3</accession>
<dbReference type="SUPFAM" id="SSF48695">
    <property type="entry name" value="Multiheme cytochromes"/>
    <property type="match status" value="1"/>
</dbReference>
<reference evidence="2 3" key="1">
    <citation type="submission" date="2019-06" db="EMBL/GenBank/DDBJ databases">
        <title>Sulfurimonas gotlandica sp. nov., a chemoautotrophic and psychrotolerant epsilonproteobacterium isolated from a pelagic redoxcline, and an emended description of the genus Sulfurimonas.</title>
        <authorList>
            <person name="Wang S."/>
            <person name="Jiang L."/>
            <person name="Shao Z."/>
        </authorList>
    </citation>
    <scope>NUCLEOTIDE SEQUENCE [LARGE SCALE GENOMIC DNA]</scope>
    <source>
        <strain evidence="2 3">B2</strain>
    </source>
</reference>
<protein>
    <recommendedName>
        <fullName evidence="4">Cytochrome c-552/4 domain-containing protein</fullName>
    </recommendedName>
</protein>